<evidence type="ECO:0000313" key="1">
    <source>
        <dbReference type="EMBL" id="KRX10229.1"/>
    </source>
</evidence>
<organism evidence="1 2">
    <name type="scientific">Pseudocohnilembus persalinus</name>
    <name type="common">Ciliate</name>
    <dbReference type="NCBI Taxonomy" id="266149"/>
    <lineage>
        <taxon>Eukaryota</taxon>
        <taxon>Sar</taxon>
        <taxon>Alveolata</taxon>
        <taxon>Ciliophora</taxon>
        <taxon>Intramacronucleata</taxon>
        <taxon>Oligohymenophorea</taxon>
        <taxon>Scuticociliatia</taxon>
        <taxon>Philasterida</taxon>
        <taxon>Pseudocohnilembidae</taxon>
        <taxon>Pseudocohnilembus</taxon>
    </lineage>
</organism>
<dbReference type="AlphaFoldDB" id="A0A0V0R7M5"/>
<name>A0A0V0R7M5_PSEPJ</name>
<dbReference type="InParanoid" id="A0A0V0R7M5"/>
<sequence>MDIQTKKFLLDISLFDDEKIVELIVKCNEGQAYLNTDLLLNEKILNYEIESKDEEKQTVYEYLAKNFNNDIYLDITSKNSVEEVQELQEELLANDINITQFYMKINIKSDQIEKVLFDYDNEKLDKMEINDRFKYLQNKQQMEKNLFQKYIDIYEQIQENGDKKTNDLDDLAISTNIAEIFLKTIRLKQSTNGQIQGSKGEGAAFKALKIINESIPIVLREHEVYGYIIGGKEFQKSLKNITGEDYSCNMNAQSSLDKIIRQLGFAKENSVDPMEADNLKNGNIILG</sequence>
<keyword evidence="2" id="KW-1185">Reference proteome</keyword>
<protein>
    <submittedName>
        <fullName evidence="1">Uncharacterized protein</fullName>
    </submittedName>
</protein>
<gene>
    <name evidence="1" type="ORF">PPERSA_07314</name>
</gene>
<proteinExistence type="predicted"/>
<evidence type="ECO:0000313" key="2">
    <source>
        <dbReference type="Proteomes" id="UP000054937"/>
    </source>
</evidence>
<reference evidence="1 2" key="1">
    <citation type="journal article" date="2015" name="Sci. Rep.">
        <title>Genome of the facultative scuticociliatosis pathogen Pseudocohnilembus persalinus provides insight into its virulence through horizontal gene transfer.</title>
        <authorList>
            <person name="Xiong J."/>
            <person name="Wang G."/>
            <person name="Cheng J."/>
            <person name="Tian M."/>
            <person name="Pan X."/>
            <person name="Warren A."/>
            <person name="Jiang C."/>
            <person name="Yuan D."/>
            <person name="Miao W."/>
        </authorList>
    </citation>
    <scope>NUCLEOTIDE SEQUENCE [LARGE SCALE GENOMIC DNA]</scope>
    <source>
        <strain evidence="1">36N120E</strain>
    </source>
</reference>
<dbReference type="Proteomes" id="UP000054937">
    <property type="component" value="Unassembled WGS sequence"/>
</dbReference>
<dbReference type="EMBL" id="LDAU01000034">
    <property type="protein sequence ID" value="KRX10229.1"/>
    <property type="molecule type" value="Genomic_DNA"/>
</dbReference>
<accession>A0A0V0R7M5</accession>
<comment type="caution">
    <text evidence="1">The sequence shown here is derived from an EMBL/GenBank/DDBJ whole genome shotgun (WGS) entry which is preliminary data.</text>
</comment>